<dbReference type="EMBL" id="MUJZ01064102">
    <property type="protein sequence ID" value="OTF70765.1"/>
    <property type="molecule type" value="Genomic_DNA"/>
</dbReference>
<reference evidence="1 2" key="1">
    <citation type="submission" date="2017-03" db="EMBL/GenBank/DDBJ databases">
        <title>Genome Survey of Euroglyphus maynei.</title>
        <authorList>
            <person name="Arlian L.G."/>
            <person name="Morgan M.S."/>
            <person name="Rider S.D."/>
        </authorList>
    </citation>
    <scope>NUCLEOTIDE SEQUENCE [LARGE SCALE GENOMIC DNA]</scope>
    <source>
        <strain evidence="1">Arlian Lab</strain>
        <tissue evidence="1">Whole body</tissue>
    </source>
</reference>
<dbReference type="InterPro" id="IPR029052">
    <property type="entry name" value="Metallo-depent_PP-like"/>
</dbReference>
<dbReference type="SUPFAM" id="SSF56300">
    <property type="entry name" value="Metallo-dependent phosphatases"/>
    <property type="match status" value="1"/>
</dbReference>
<name>A0A1Y3AUA2_EURMA</name>
<keyword evidence="2" id="KW-1185">Reference proteome</keyword>
<dbReference type="AlphaFoldDB" id="A0A1Y3AUA2"/>
<proteinExistence type="predicted"/>
<protein>
    <submittedName>
        <fullName evidence="1">Uncharacterized protein</fullName>
    </submittedName>
</protein>
<gene>
    <name evidence="1" type="ORF">BLA29_013718</name>
</gene>
<evidence type="ECO:0000313" key="2">
    <source>
        <dbReference type="Proteomes" id="UP000194236"/>
    </source>
</evidence>
<dbReference type="Gene3D" id="3.60.21.10">
    <property type="match status" value="1"/>
</dbReference>
<organism evidence="1 2">
    <name type="scientific">Euroglyphus maynei</name>
    <name type="common">Mayne's house dust mite</name>
    <dbReference type="NCBI Taxonomy" id="6958"/>
    <lineage>
        <taxon>Eukaryota</taxon>
        <taxon>Metazoa</taxon>
        <taxon>Ecdysozoa</taxon>
        <taxon>Arthropoda</taxon>
        <taxon>Chelicerata</taxon>
        <taxon>Arachnida</taxon>
        <taxon>Acari</taxon>
        <taxon>Acariformes</taxon>
        <taxon>Sarcoptiformes</taxon>
        <taxon>Astigmata</taxon>
        <taxon>Psoroptidia</taxon>
        <taxon>Analgoidea</taxon>
        <taxon>Pyroglyphidae</taxon>
        <taxon>Pyroglyphinae</taxon>
        <taxon>Euroglyphus</taxon>
    </lineage>
</organism>
<sequence>MNTICRNFLDLVRRAYQQNDSLFSTNEDLPLALPTIRTLCEFVRLILECEDRFMKINAPAIVIGDICGRIDSLMSLEKSFWAQVPIMTTNLIFLGNYISGQG</sequence>
<feature type="non-terminal residue" evidence="1">
    <location>
        <position position="102"/>
    </location>
</feature>
<comment type="caution">
    <text evidence="1">The sequence shown here is derived from an EMBL/GenBank/DDBJ whole genome shotgun (WGS) entry which is preliminary data.</text>
</comment>
<accession>A0A1Y3AUA2</accession>
<evidence type="ECO:0000313" key="1">
    <source>
        <dbReference type="EMBL" id="OTF70765.1"/>
    </source>
</evidence>
<dbReference type="Proteomes" id="UP000194236">
    <property type="component" value="Unassembled WGS sequence"/>
</dbReference>